<dbReference type="SUPFAM" id="SSF49299">
    <property type="entry name" value="PKD domain"/>
    <property type="match status" value="1"/>
</dbReference>
<sequence length="244" mass="25959">TSSPSGCWFLWAGSPEGNKNALQDGGSLNDNLAINLTGVGNPPPETPETPAGPSSGVVGTEYTFYTSTTDPEGEQVYYMWDWGDGIVSEWIGPYDSGANAQASHSWAEEGDYNITVKAKDIGDMESDWSDPKAIHIINVPILEIGNITGGIGKINIVIKNTGSVDATGVDWNLTLNGGFILLGGQKTGRIGYLPAQSEMSVSSDLIIGFGRTVITVCAEIPESSATKEQNAFVFLFFIRIIMDA</sequence>
<dbReference type="Gene3D" id="2.60.40.10">
    <property type="entry name" value="Immunoglobulins"/>
    <property type="match status" value="1"/>
</dbReference>
<dbReference type="EMBL" id="BART01008781">
    <property type="protein sequence ID" value="GAG58009.1"/>
    <property type="molecule type" value="Genomic_DNA"/>
</dbReference>
<comment type="caution">
    <text evidence="3">The sequence shown here is derived from an EMBL/GenBank/DDBJ whole genome shotgun (WGS) entry which is preliminary data.</text>
</comment>
<proteinExistence type="predicted"/>
<accession>X0YP27</accession>
<evidence type="ECO:0000259" key="2">
    <source>
        <dbReference type="PROSITE" id="PS50093"/>
    </source>
</evidence>
<protein>
    <recommendedName>
        <fullName evidence="2">PKD domain-containing protein</fullName>
    </recommendedName>
</protein>
<dbReference type="InterPro" id="IPR013783">
    <property type="entry name" value="Ig-like_fold"/>
</dbReference>
<name>X0YP27_9ZZZZ</name>
<dbReference type="InterPro" id="IPR000601">
    <property type="entry name" value="PKD_dom"/>
</dbReference>
<feature type="domain" description="PKD" evidence="2">
    <location>
        <begin position="45"/>
        <end position="120"/>
    </location>
</feature>
<dbReference type="InterPro" id="IPR035986">
    <property type="entry name" value="PKD_dom_sf"/>
</dbReference>
<reference evidence="3" key="1">
    <citation type="journal article" date="2014" name="Front. Microbiol.">
        <title>High frequency of phylogenetically diverse reductive dehalogenase-homologous genes in deep subseafloor sedimentary metagenomes.</title>
        <authorList>
            <person name="Kawai M."/>
            <person name="Futagami T."/>
            <person name="Toyoda A."/>
            <person name="Takaki Y."/>
            <person name="Nishi S."/>
            <person name="Hori S."/>
            <person name="Arai W."/>
            <person name="Tsubouchi T."/>
            <person name="Morono Y."/>
            <person name="Uchiyama I."/>
            <person name="Ito T."/>
            <person name="Fujiyama A."/>
            <person name="Inagaki F."/>
            <person name="Takami H."/>
        </authorList>
    </citation>
    <scope>NUCLEOTIDE SEQUENCE</scope>
    <source>
        <strain evidence="3">Expedition CK06-06</strain>
    </source>
</reference>
<gene>
    <name evidence="3" type="ORF">S01H4_19654</name>
</gene>
<dbReference type="CDD" id="cd00146">
    <property type="entry name" value="PKD"/>
    <property type="match status" value="1"/>
</dbReference>
<dbReference type="AlphaFoldDB" id="X0YP27"/>
<organism evidence="3">
    <name type="scientific">marine sediment metagenome</name>
    <dbReference type="NCBI Taxonomy" id="412755"/>
    <lineage>
        <taxon>unclassified sequences</taxon>
        <taxon>metagenomes</taxon>
        <taxon>ecological metagenomes</taxon>
    </lineage>
</organism>
<dbReference type="PROSITE" id="PS50093">
    <property type="entry name" value="PKD"/>
    <property type="match status" value="1"/>
</dbReference>
<feature type="region of interest" description="Disordered" evidence="1">
    <location>
        <begin position="37"/>
        <end position="57"/>
    </location>
</feature>
<dbReference type="Pfam" id="PF00801">
    <property type="entry name" value="PKD"/>
    <property type="match status" value="1"/>
</dbReference>
<feature type="non-terminal residue" evidence="3">
    <location>
        <position position="1"/>
    </location>
</feature>
<evidence type="ECO:0000256" key="1">
    <source>
        <dbReference type="SAM" id="MobiDB-lite"/>
    </source>
</evidence>
<evidence type="ECO:0000313" key="3">
    <source>
        <dbReference type="EMBL" id="GAG58009.1"/>
    </source>
</evidence>